<dbReference type="KEGG" id="many:MANY_45610"/>
<dbReference type="GO" id="GO:0061504">
    <property type="term" value="P:cyclic threonylcarbamoyladenosine biosynthetic process"/>
    <property type="evidence" value="ECO:0007669"/>
    <property type="project" value="TreeGrafter"/>
</dbReference>
<name>A0A6N4WGI6_9MYCO</name>
<dbReference type="RefSeq" id="WP_163806257.1">
    <property type="nucleotide sequence ID" value="NZ_AP022620.1"/>
</dbReference>
<gene>
    <name evidence="3" type="ORF">MANY_45610</name>
</gene>
<evidence type="ECO:0000259" key="2">
    <source>
        <dbReference type="Pfam" id="PF00899"/>
    </source>
</evidence>
<dbReference type="NCBIfam" id="NF005901">
    <property type="entry name" value="PRK07877.1"/>
    <property type="match status" value="1"/>
</dbReference>
<dbReference type="CDD" id="cd01483">
    <property type="entry name" value="E1_enzyme_family"/>
    <property type="match status" value="1"/>
</dbReference>
<dbReference type="Pfam" id="PF00899">
    <property type="entry name" value="ThiF"/>
    <property type="match status" value="1"/>
</dbReference>
<dbReference type="PANTHER" id="PTHR43267">
    <property type="entry name" value="TRNA THREONYLCARBAMOYLADENOSINE DEHYDRATASE"/>
    <property type="match status" value="1"/>
</dbReference>
<keyword evidence="4" id="KW-1185">Reference proteome</keyword>
<feature type="compositionally biased region" description="Low complexity" evidence="1">
    <location>
        <begin position="354"/>
        <end position="363"/>
    </location>
</feature>
<reference evidence="3 4" key="1">
    <citation type="journal article" date="2019" name="Emerg. Microbes Infect.">
        <title>Comprehensive subspecies identification of 175 nontuberculous mycobacteria species based on 7547 genomic profiles.</title>
        <authorList>
            <person name="Matsumoto Y."/>
            <person name="Kinjo T."/>
            <person name="Motooka D."/>
            <person name="Nabeya D."/>
            <person name="Jung N."/>
            <person name="Uechi K."/>
            <person name="Horii T."/>
            <person name="Iida T."/>
            <person name="Fujita J."/>
            <person name="Nakamura S."/>
        </authorList>
    </citation>
    <scope>NUCLEOTIDE SEQUENCE [LARGE SCALE GENOMIC DNA]</scope>
    <source>
        <strain evidence="3 4">JCM 30275</strain>
    </source>
</reference>
<organism evidence="3 4">
    <name type="scientific">Mycolicibacterium anyangense</name>
    <dbReference type="NCBI Taxonomy" id="1431246"/>
    <lineage>
        <taxon>Bacteria</taxon>
        <taxon>Bacillati</taxon>
        <taxon>Actinomycetota</taxon>
        <taxon>Actinomycetes</taxon>
        <taxon>Mycobacteriales</taxon>
        <taxon>Mycobacteriaceae</taxon>
        <taxon>Mycolicibacterium</taxon>
    </lineage>
</organism>
<sequence length="714" mass="76135">MSFDVSAGIGADAYSAHLLHSDNPGDTTALEQLRSDVSIEFVDRTAEFAAALQALRPTPDSEILAEPMRWAYYPWRRAVVAVPGPQGFRRLRLDRNRNMITLAEQDTLAGLRIGVVGLSVGHAIAHTLAAEGLCGELRLADFDTLELSNLNRVPATVFDIGVNKAIVAARRIAELDPYLPVTVSTSGITQDSIDGFLDGLDVVVEECDSLDIKAAVREAARQRRIPVVMASSDRGLIDVERYDQDPQRPILHGLLGAISTADLAGLSSSDKVPHVLRIVDAARLSDRGAASLVEVGRSLSTWPQLAGDIAVGAASVAEAVRRIGLGEALPSGRVRIDVSSALDSIAEPEPPATIAPATSTATDAPDDSQPVLTAVATAIQRAPSGGNMQPWHIVAENDSVTVQMAAEYTSTMDVAYRGSAVAIGAAAYNARIVAASRGVLGPVRFTEDDTDVPLRATITLGDGRDDALADLYGPMLARETNRHRGTPTPLSTATVTALEDAAQTEGGVLRLLTERADIERAAAILAATDRIRYLQPRLHAEMISELRWPDEDVSDGLDIRGLELDPADIATLDILRRGDVMARLAQWDAGHALGEDVTKRVLGSSGLGVVTMAGHTLTDYARGGAAVEAVWIAAQLHGIGIQPVSPVFLYAHDDGDLAELAAQHVPELRSLQQQFRDLTGTEPGEGQALVLRFIHAPRPSVRSRRRPLEGELSR</sequence>
<dbReference type="GO" id="GO:0061503">
    <property type="term" value="F:tRNA threonylcarbamoyladenosine dehydratase"/>
    <property type="evidence" value="ECO:0007669"/>
    <property type="project" value="TreeGrafter"/>
</dbReference>
<dbReference type="GO" id="GO:0016491">
    <property type="term" value="F:oxidoreductase activity"/>
    <property type="evidence" value="ECO:0007669"/>
    <property type="project" value="InterPro"/>
</dbReference>
<evidence type="ECO:0000313" key="3">
    <source>
        <dbReference type="EMBL" id="BBZ79224.1"/>
    </source>
</evidence>
<dbReference type="InterPro" id="IPR045886">
    <property type="entry name" value="ThiF/MoeB/HesA"/>
</dbReference>
<proteinExistence type="predicted"/>
<dbReference type="EMBL" id="AP022620">
    <property type="protein sequence ID" value="BBZ79224.1"/>
    <property type="molecule type" value="Genomic_DNA"/>
</dbReference>
<feature type="domain" description="THIF-type NAD/FAD binding fold" evidence="2">
    <location>
        <begin position="94"/>
        <end position="232"/>
    </location>
</feature>
<accession>A0A6N4WGI6</accession>
<dbReference type="PANTHER" id="PTHR43267:SF3">
    <property type="entry name" value="THIF PROTEIN"/>
    <property type="match status" value="1"/>
</dbReference>
<evidence type="ECO:0000256" key="1">
    <source>
        <dbReference type="SAM" id="MobiDB-lite"/>
    </source>
</evidence>
<dbReference type="GO" id="GO:0008641">
    <property type="term" value="F:ubiquitin-like modifier activating enzyme activity"/>
    <property type="evidence" value="ECO:0007669"/>
    <property type="project" value="InterPro"/>
</dbReference>
<dbReference type="InterPro" id="IPR000594">
    <property type="entry name" value="ThiF_NAD_FAD-bd"/>
</dbReference>
<dbReference type="SUPFAM" id="SSF69572">
    <property type="entry name" value="Activating enzymes of the ubiquitin-like proteins"/>
    <property type="match status" value="1"/>
</dbReference>
<dbReference type="InterPro" id="IPR000415">
    <property type="entry name" value="Nitroreductase-like"/>
</dbReference>
<dbReference type="Gene3D" id="3.40.50.720">
    <property type="entry name" value="NAD(P)-binding Rossmann-like Domain"/>
    <property type="match status" value="1"/>
</dbReference>
<protein>
    <recommendedName>
        <fullName evidence="2">THIF-type NAD/FAD binding fold domain-containing protein</fullName>
    </recommendedName>
</protein>
<feature type="region of interest" description="Disordered" evidence="1">
    <location>
        <begin position="347"/>
        <end position="367"/>
    </location>
</feature>
<evidence type="ECO:0000313" key="4">
    <source>
        <dbReference type="Proteomes" id="UP000467249"/>
    </source>
</evidence>
<dbReference type="Proteomes" id="UP000467249">
    <property type="component" value="Chromosome"/>
</dbReference>
<dbReference type="InterPro" id="IPR035985">
    <property type="entry name" value="Ubiquitin-activating_enz"/>
</dbReference>
<dbReference type="AlphaFoldDB" id="A0A6N4WGI6"/>
<dbReference type="Gene3D" id="3.40.109.10">
    <property type="entry name" value="NADH Oxidase"/>
    <property type="match status" value="2"/>
</dbReference>
<dbReference type="SUPFAM" id="SSF55469">
    <property type="entry name" value="FMN-dependent nitroreductase-like"/>
    <property type="match status" value="1"/>
</dbReference>